<dbReference type="Gene3D" id="1.20.1290.10">
    <property type="entry name" value="AhpD-like"/>
    <property type="match status" value="1"/>
</dbReference>
<dbReference type="InterPro" id="IPR003779">
    <property type="entry name" value="CMD-like"/>
</dbReference>
<dbReference type="InterPro" id="IPR029032">
    <property type="entry name" value="AhpD-like"/>
</dbReference>
<protein>
    <submittedName>
        <fullName evidence="2">Carboxymuconolactone decarboxylase family protein</fullName>
    </submittedName>
</protein>
<dbReference type="EMBL" id="JH692061">
    <property type="protein sequence ID" value="EIP89906.1"/>
    <property type="molecule type" value="Genomic_DNA"/>
</dbReference>
<evidence type="ECO:0000313" key="2">
    <source>
        <dbReference type="EMBL" id="EIP89906.1"/>
    </source>
</evidence>
<keyword evidence="3" id="KW-1185">Reference proteome</keyword>
<gene>
    <name evidence="2" type="ORF">A33K_13489</name>
</gene>
<dbReference type="Pfam" id="PF02627">
    <property type="entry name" value="CMD"/>
    <property type="match status" value="1"/>
</dbReference>
<name>A0ABN0GCI0_9BURK</name>
<proteinExistence type="predicted"/>
<dbReference type="InterPro" id="IPR004675">
    <property type="entry name" value="AhpD_core"/>
</dbReference>
<dbReference type="PANTHER" id="PTHR33930">
    <property type="entry name" value="ALKYL HYDROPEROXIDE REDUCTASE AHPD"/>
    <property type="match status" value="1"/>
</dbReference>
<dbReference type="NCBIfam" id="TIGR00778">
    <property type="entry name" value="ahpD_dom"/>
    <property type="match status" value="1"/>
</dbReference>
<evidence type="ECO:0000259" key="1">
    <source>
        <dbReference type="Pfam" id="PF02627"/>
    </source>
</evidence>
<sequence>MRAIGIASLITCDRRNIMALPRSYRELTGEVATQMRALRKTQPGLMSAFGALAAAGTKEGALGKKTRELVALGIAIASRCDDCIGFHVQTLVKLGTTREEFEDLLATAVYMGGGPSMMYAAHALTAFEEFAA</sequence>
<dbReference type="SUPFAM" id="SSF69118">
    <property type="entry name" value="AhpD-like"/>
    <property type="match status" value="1"/>
</dbReference>
<evidence type="ECO:0000313" key="3">
    <source>
        <dbReference type="Proteomes" id="UP000004682"/>
    </source>
</evidence>
<organism evidence="2 3">
    <name type="scientific">Burkholderia humptydooensis MSMB43</name>
    <dbReference type="NCBI Taxonomy" id="441157"/>
    <lineage>
        <taxon>Bacteria</taxon>
        <taxon>Pseudomonadati</taxon>
        <taxon>Pseudomonadota</taxon>
        <taxon>Betaproteobacteria</taxon>
        <taxon>Burkholderiales</taxon>
        <taxon>Burkholderiaceae</taxon>
        <taxon>Burkholderia</taxon>
        <taxon>pseudomallei group</taxon>
    </lineage>
</organism>
<feature type="domain" description="Carboxymuconolactone decarboxylase-like" evidence="1">
    <location>
        <begin position="43"/>
        <end position="125"/>
    </location>
</feature>
<reference evidence="3" key="1">
    <citation type="journal article" date="2012" name="J. Bacteriol.">
        <title>Revised Genome Sequence of Burkholderia thailandensis MSMB43 with Improved Annotation.</title>
        <authorList>
            <person name="Zhuo Y."/>
            <person name="Liu L."/>
            <person name="Wang Q."/>
            <person name="Liu X."/>
            <person name="Ren B."/>
            <person name="Liu M."/>
            <person name="Ni P."/>
            <person name="Cheng Y.Q."/>
            <person name="Zhang L."/>
        </authorList>
    </citation>
    <scope>NUCLEOTIDE SEQUENCE [LARGE SCALE GENOMIC DNA]</scope>
    <source>
        <strain evidence="3">MSMB43</strain>
    </source>
</reference>
<dbReference type="Proteomes" id="UP000004682">
    <property type="component" value="Unassembled WGS sequence"/>
</dbReference>
<accession>A0ABN0GCI0</accession>
<dbReference type="PANTHER" id="PTHR33930:SF2">
    <property type="entry name" value="BLR3452 PROTEIN"/>
    <property type="match status" value="1"/>
</dbReference>